<dbReference type="SUPFAM" id="SSF46689">
    <property type="entry name" value="Homeodomain-like"/>
    <property type="match status" value="1"/>
</dbReference>
<dbReference type="OrthoDB" id="9810250at2"/>
<dbReference type="EMBL" id="CP065662">
    <property type="protein sequence ID" value="QPS00804.1"/>
    <property type="molecule type" value="Genomic_DNA"/>
</dbReference>
<dbReference type="PROSITE" id="PS50977">
    <property type="entry name" value="HTH_TETR_2"/>
    <property type="match status" value="1"/>
</dbReference>
<evidence type="ECO:0000313" key="4">
    <source>
        <dbReference type="EMBL" id="MCY3052485.1"/>
    </source>
</evidence>
<sequence length="214" mass="25440">MKIKNRITNAFRYLMVEKGFDHIVVEDILKEAGVARSTFYRRFHDKYDVMNYYFVRELAENSSPYEKSLEFYARSVAEYYYIVAKDPLYYQEAFKTVGQNSFSHFIFENFYQWLIKMKQAASGSDYVSTEDLYAFSFASAGCLEMISRWVKEDMRIPMIEITQWELRNAPGAVLEMFQDSDMVSRLYITKEKIQKILNDVQLEVSERPDYLKSK</sequence>
<dbReference type="InterPro" id="IPR039532">
    <property type="entry name" value="TetR_C_Firmicutes"/>
</dbReference>
<proteinExistence type="predicted"/>
<dbReference type="Pfam" id="PF14278">
    <property type="entry name" value="TetR_C_8"/>
    <property type="match status" value="1"/>
</dbReference>
<evidence type="ECO:0000313" key="6">
    <source>
        <dbReference type="Proteomes" id="UP000594771"/>
    </source>
</evidence>
<evidence type="ECO:0000259" key="3">
    <source>
        <dbReference type="PROSITE" id="PS50977"/>
    </source>
</evidence>
<keyword evidence="7" id="KW-1185">Reference proteome</keyword>
<evidence type="ECO:0000313" key="5">
    <source>
        <dbReference type="EMBL" id="QPS00804.1"/>
    </source>
</evidence>
<name>A0A0X8FEI8_9LACT</name>
<dbReference type="AlphaFoldDB" id="A0A0X8FEI8"/>
<feature type="domain" description="HTH tetR-type" evidence="3">
    <location>
        <begin position="1"/>
        <end position="61"/>
    </location>
</feature>
<protein>
    <submittedName>
        <fullName evidence="4 5">TetR/AcrR family transcriptional regulator</fullName>
    </submittedName>
</protein>
<dbReference type="InterPro" id="IPR001647">
    <property type="entry name" value="HTH_TetR"/>
</dbReference>
<dbReference type="Proteomes" id="UP000594771">
    <property type="component" value="Chromosome"/>
</dbReference>
<dbReference type="InterPro" id="IPR009057">
    <property type="entry name" value="Homeodomain-like_sf"/>
</dbReference>
<organism evidence="5 6">
    <name type="scientific">Aerococcus urinae</name>
    <dbReference type="NCBI Taxonomy" id="1376"/>
    <lineage>
        <taxon>Bacteria</taxon>
        <taxon>Bacillati</taxon>
        <taxon>Bacillota</taxon>
        <taxon>Bacilli</taxon>
        <taxon>Lactobacillales</taxon>
        <taxon>Aerococcaceae</taxon>
        <taxon>Aerococcus</taxon>
    </lineage>
</organism>
<dbReference type="GO" id="GO:0003677">
    <property type="term" value="F:DNA binding"/>
    <property type="evidence" value="ECO:0007669"/>
    <property type="project" value="UniProtKB-UniRule"/>
</dbReference>
<evidence type="ECO:0000256" key="1">
    <source>
        <dbReference type="ARBA" id="ARBA00023125"/>
    </source>
</evidence>
<keyword evidence="1 2" id="KW-0238">DNA-binding</keyword>
<reference evidence="5 6" key="1">
    <citation type="submission" date="2020-12" db="EMBL/GenBank/DDBJ databases">
        <title>FDA dAtabase for Regulatory Grade micrObial Sequences (FDA-ARGOS): Supporting development and validation of Infectious Disease Dx tests.</title>
        <authorList>
            <person name="Sproer C."/>
            <person name="Gronow S."/>
            <person name="Severitt S."/>
            <person name="Schroder I."/>
            <person name="Tallon L."/>
            <person name="Sadzewicz L."/>
            <person name="Zhao X."/>
            <person name="Boylan J."/>
            <person name="Ott S."/>
            <person name="Bowen H."/>
            <person name="Vavikolanu K."/>
            <person name="Mehta A."/>
            <person name="Aluvathingal J."/>
            <person name="Nadendla S."/>
            <person name="Lowell S."/>
            <person name="Myers T."/>
            <person name="Yan Y."/>
            <person name="Sichtig H."/>
        </authorList>
    </citation>
    <scope>NUCLEOTIDE SEQUENCE [LARGE SCALE GENOMIC DNA]</scope>
    <source>
        <strain evidence="5 6">FDAARGOS_911</strain>
    </source>
</reference>
<feature type="DNA-binding region" description="H-T-H motif" evidence="2">
    <location>
        <begin position="24"/>
        <end position="43"/>
    </location>
</feature>
<dbReference type="Pfam" id="PF00440">
    <property type="entry name" value="TetR_N"/>
    <property type="match status" value="1"/>
</dbReference>
<dbReference type="KEGG" id="aun:AWM73_04810"/>
<evidence type="ECO:0000256" key="2">
    <source>
        <dbReference type="PROSITE-ProRule" id="PRU00335"/>
    </source>
</evidence>
<gene>
    <name evidence="5" type="ORF">I6G68_05245</name>
    <name evidence="4" type="ORF">ODY43_00505</name>
</gene>
<dbReference type="GeneID" id="35767119"/>
<dbReference type="Proteomes" id="UP001069145">
    <property type="component" value="Unassembled WGS sequence"/>
</dbReference>
<accession>A0A0X8FEI8</accession>
<evidence type="ECO:0000313" key="7">
    <source>
        <dbReference type="Proteomes" id="UP001069145"/>
    </source>
</evidence>
<reference evidence="4" key="2">
    <citation type="submission" date="2022-09" db="EMBL/GenBank/DDBJ databases">
        <title>Aerococcus urinae taxonomy study.</title>
        <authorList>
            <person name="Christensen J."/>
            <person name="Senneby E."/>
        </authorList>
    </citation>
    <scope>NUCLEOTIDE SEQUENCE</scope>
    <source>
        <strain evidence="4">NLD-066-U95</strain>
    </source>
</reference>
<dbReference type="EMBL" id="JAOTML010000001">
    <property type="protein sequence ID" value="MCY3052485.1"/>
    <property type="molecule type" value="Genomic_DNA"/>
</dbReference>
<dbReference type="RefSeq" id="WP_060778321.1">
    <property type="nucleotide sequence ID" value="NZ_CAJHLF010000002.1"/>
</dbReference>
<dbReference type="Gene3D" id="1.10.357.10">
    <property type="entry name" value="Tetracycline Repressor, domain 2"/>
    <property type="match status" value="1"/>
</dbReference>